<sequence length="411" mass="41506">MTALEPVARVRGPWIGRFAAAWLGVWLAQTTVIQLLLPAQVEAAGGRSGLLDTIARFGWVSAVAGAAALVAFPLVGALSDATASRFGRRRPWIALGTALFAAGLVLLGMQTTIGGIAAAWSIALVGFAAVSSALTALIADQVPVDQRGAVSGFVSAPQAVGTILGLVLVEAFALAAPGSYALVAAVLVLLVVPLVASLPDPQPLEASGPVWIAQIAGSLWIDPRTHPDFAWTLLGRLLVNLGNALGTSLLLYFLSAGLRDPDAESDLIPLVLVYLVLLVVATLAAGRASDATGRRRVFVAAAAVLQGIAGVLLAVAPAYGTALVAAGFLGAGYGVFLSVDQALATQVLPDPADRGKDLGIMNVALAVPQAFGPIVGAALMLVFGGFSALFIGAAVLSALGALAVARVRGVA</sequence>
<dbReference type="EMBL" id="BAABLP010000005">
    <property type="protein sequence ID" value="GAA4751986.1"/>
    <property type="molecule type" value="Genomic_DNA"/>
</dbReference>
<keyword evidence="2 5" id="KW-0812">Transmembrane</keyword>
<keyword evidence="4 5" id="KW-0472">Membrane</keyword>
<feature type="transmembrane region" description="Helical" evidence="5">
    <location>
        <begin position="57"/>
        <end position="79"/>
    </location>
</feature>
<feature type="transmembrane region" description="Helical" evidence="5">
    <location>
        <begin position="150"/>
        <end position="174"/>
    </location>
</feature>
<dbReference type="Pfam" id="PF07690">
    <property type="entry name" value="MFS_1"/>
    <property type="match status" value="1"/>
</dbReference>
<evidence type="ECO:0000313" key="8">
    <source>
        <dbReference type="Proteomes" id="UP001500121"/>
    </source>
</evidence>
<dbReference type="InterPro" id="IPR020846">
    <property type="entry name" value="MFS_dom"/>
</dbReference>
<comment type="caution">
    <text evidence="7">The sequence shown here is derived from an EMBL/GenBank/DDBJ whole genome shotgun (WGS) entry which is preliminary data.</text>
</comment>
<feature type="domain" description="Major facilitator superfamily (MFS) profile" evidence="6">
    <location>
        <begin position="1"/>
        <end position="411"/>
    </location>
</feature>
<proteinExistence type="predicted"/>
<feature type="transmembrane region" description="Helical" evidence="5">
    <location>
        <begin position="297"/>
        <end position="316"/>
    </location>
</feature>
<feature type="transmembrane region" description="Helical" evidence="5">
    <location>
        <begin position="91"/>
        <end position="109"/>
    </location>
</feature>
<evidence type="ECO:0000256" key="2">
    <source>
        <dbReference type="ARBA" id="ARBA00022692"/>
    </source>
</evidence>
<evidence type="ECO:0000256" key="3">
    <source>
        <dbReference type="ARBA" id="ARBA00022989"/>
    </source>
</evidence>
<keyword evidence="8" id="KW-1185">Reference proteome</keyword>
<evidence type="ECO:0000259" key="6">
    <source>
        <dbReference type="PROSITE" id="PS50850"/>
    </source>
</evidence>
<dbReference type="InterPro" id="IPR036259">
    <property type="entry name" value="MFS_trans_sf"/>
</dbReference>
<accession>A0ABP8ZCH9</accession>
<reference evidence="8" key="1">
    <citation type="journal article" date="2019" name="Int. J. Syst. Evol. Microbiol.">
        <title>The Global Catalogue of Microorganisms (GCM) 10K type strain sequencing project: providing services to taxonomists for standard genome sequencing and annotation.</title>
        <authorList>
            <consortium name="The Broad Institute Genomics Platform"/>
            <consortium name="The Broad Institute Genome Sequencing Center for Infectious Disease"/>
            <person name="Wu L."/>
            <person name="Ma J."/>
        </authorList>
    </citation>
    <scope>NUCLEOTIDE SEQUENCE [LARGE SCALE GENOMIC DNA]</scope>
    <source>
        <strain evidence="8">JCM 19015</strain>
    </source>
</reference>
<protein>
    <submittedName>
        <fullName evidence="7">MFS transporter</fullName>
    </submittedName>
</protein>
<dbReference type="RefSeq" id="WP_345481671.1">
    <property type="nucleotide sequence ID" value="NZ_BAABLP010000005.1"/>
</dbReference>
<feature type="transmembrane region" description="Helical" evidence="5">
    <location>
        <begin position="360"/>
        <end position="383"/>
    </location>
</feature>
<feature type="transmembrane region" description="Helical" evidence="5">
    <location>
        <begin position="180"/>
        <end position="198"/>
    </location>
</feature>
<evidence type="ECO:0000313" key="7">
    <source>
        <dbReference type="EMBL" id="GAA4751986.1"/>
    </source>
</evidence>
<evidence type="ECO:0000256" key="1">
    <source>
        <dbReference type="ARBA" id="ARBA00004651"/>
    </source>
</evidence>
<evidence type="ECO:0000256" key="4">
    <source>
        <dbReference type="ARBA" id="ARBA00023136"/>
    </source>
</evidence>
<organism evidence="7 8">
    <name type="scientific">Amnibacterium soli</name>
    <dbReference type="NCBI Taxonomy" id="1282736"/>
    <lineage>
        <taxon>Bacteria</taxon>
        <taxon>Bacillati</taxon>
        <taxon>Actinomycetota</taxon>
        <taxon>Actinomycetes</taxon>
        <taxon>Micrococcales</taxon>
        <taxon>Microbacteriaceae</taxon>
        <taxon>Amnibacterium</taxon>
    </lineage>
</organism>
<dbReference type="PROSITE" id="PS50850">
    <property type="entry name" value="MFS"/>
    <property type="match status" value="1"/>
</dbReference>
<dbReference type="PANTHER" id="PTHR23528:SF1">
    <property type="entry name" value="MAJOR FACILITATOR SUPERFAMILY (MFS) PROFILE DOMAIN-CONTAINING PROTEIN"/>
    <property type="match status" value="1"/>
</dbReference>
<dbReference type="SUPFAM" id="SSF103473">
    <property type="entry name" value="MFS general substrate transporter"/>
    <property type="match status" value="1"/>
</dbReference>
<dbReference type="Proteomes" id="UP001500121">
    <property type="component" value="Unassembled WGS sequence"/>
</dbReference>
<feature type="transmembrane region" description="Helical" evidence="5">
    <location>
        <begin position="233"/>
        <end position="255"/>
    </location>
</feature>
<dbReference type="PANTHER" id="PTHR23528">
    <property type="match status" value="1"/>
</dbReference>
<gene>
    <name evidence="7" type="ORF">GCM10025783_25770</name>
</gene>
<dbReference type="InterPro" id="IPR011701">
    <property type="entry name" value="MFS"/>
</dbReference>
<keyword evidence="3 5" id="KW-1133">Transmembrane helix</keyword>
<feature type="transmembrane region" description="Helical" evidence="5">
    <location>
        <begin position="115"/>
        <end position="138"/>
    </location>
</feature>
<feature type="transmembrane region" description="Helical" evidence="5">
    <location>
        <begin position="389"/>
        <end position="407"/>
    </location>
</feature>
<feature type="transmembrane region" description="Helical" evidence="5">
    <location>
        <begin position="267"/>
        <end position="285"/>
    </location>
</feature>
<feature type="transmembrane region" description="Helical" evidence="5">
    <location>
        <begin position="18"/>
        <end position="37"/>
    </location>
</feature>
<name>A0ABP8ZCH9_9MICO</name>
<evidence type="ECO:0000256" key="5">
    <source>
        <dbReference type="SAM" id="Phobius"/>
    </source>
</evidence>
<dbReference type="Gene3D" id="1.20.1250.20">
    <property type="entry name" value="MFS general substrate transporter like domains"/>
    <property type="match status" value="2"/>
</dbReference>
<comment type="subcellular location">
    <subcellularLocation>
        <location evidence="1">Cell membrane</location>
        <topology evidence="1">Multi-pass membrane protein</topology>
    </subcellularLocation>
</comment>
<feature type="transmembrane region" description="Helical" evidence="5">
    <location>
        <begin position="322"/>
        <end position="339"/>
    </location>
</feature>